<evidence type="ECO:0000256" key="1">
    <source>
        <dbReference type="SAM" id="MobiDB-lite"/>
    </source>
</evidence>
<accession>A0A428SIT0</accession>
<name>A0A428SIT0_9HYPO</name>
<reference evidence="2 3" key="1">
    <citation type="submission" date="2017-06" db="EMBL/GenBank/DDBJ databases">
        <title>Comparative genomic analysis of Ambrosia Fusariam Clade fungi.</title>
        <authorList>
            <person name="Stajich J.E."/>
            <person name="Carrillo J."/>
            <person name="Kijimoto T."/>
            <person name="Eskalen A."/>
            <person name="O'Donnell K."/>
            <person name="Kasson M."/>
        </authorList>
    </citation>
    <scope>NUCLEOTIDE SEQUENCE [LARGE SCALE GENOMIC DNA]</scope>
    <source>
        <strain evidence="2 3">NRRL62579</strain>
    </source>
</reference>
<feature type="region of interest" description="Disordered" evidence="1">
    <location>
        <begin position="1"/>
        <end position="76"/>
    </location>
</feature>
<keyword evidence="3" id="KW-1185">Reference proteome</keyword>
<organism evidence="2 3">
    <name type="scientific">Fusarium oligoseptatum</name>
    <dbReference type="NCBI Taxonomy" id="2604345"/>
    <lineage>
        <taxon>Eukaryota</taxon>
        <taxon>Fungi</taxon>
        <taxon>Dikarya</taxon>
        <taxon>Ascomycota</taxon>
        <taxon>Pezizomycotina</taxon>
        <taxon>Sordariomycetes</taxon>
        <taxon>Hypocreomycetidae</taxon>
        <taxon>Hypocreales</taxon>
        <taxon>Nectriaceae</taxon>
        <taxon>Fusarium</taxon>
        <taxon>Fusarium solani species complex</taxon>
    </lineage>
</organism>
<feature type="compositionally biased region" description="Polar residues" evidence="1">
    <location>
        <begin position="42"/>
        <end position="54"/>
    </location>
</feature>
<sequence length="160" mass="17411">MANGQRGMTTGPQERTPDVPSKAPDQTPSLSHTSFRAPDQAPFSNSYTMETQESLIPVEHPSTQAPSLPYASYPPERGAFSHLYTVETQESLTPTEHTSTQAPSLPLHTPAEARYYDSYVLDVREEELGAFADRNLAKETGATTVSNNNALCLFKVPSGP</sequence>
<evidence type="ECO:0000313" key="2">
    <source>
        <dbReference type="EMBL" id="RSL89659.1"/>
    </source>
</evidence>
<protein>
    <submittedName>
        <fullName evidence="2">Uncharacterized protein</fullName>
    </submittedName>
</protein>
<dbReference type="AlphaFoldDB" id="A0A428SIT0"/>
<feature type="compositionally biased region" description="Polar residues" evidence="1">
    <location>
        <begin position="24"/>
        <end position="34"/>
    </location>
</feature>
<feature type="compositionally biased region" description="Polar residues" evidence="1">
    <location>
        <begin position="1"/>
        <end position="13"/>
    </location>
</feature>
<dbReference type="Proteomes" id="UP000287144">
    <property type="component" value="Unassembled WGS sequence"/>
</dbReference>
<proteinExistence type="predicted"/>
<dbReference type="EMBL" id="NKCK01000242">
    <property type="protein sequence ID" value="RSL89659.1"/>
    <property type="molecule type" value="Genomic_DNA"/>
</dbReference>
<gene>
    <name evidence="2" type="ORF">CEP52_014836</name>
</gene>
<comment type="caution">
    <text evidence="2">The sequence shown here is derived from an EMBL/GenBank/DDBJ whole genome shotgun (WGS) entry which is preliminary data.</text>
</comment>
<evidence type="ECO:0000313" key="3">
    <source>
        <dbReference type="Proteomes" id="UP000287144"/>
    </source>
</evidence>